<name>A0AAV1IAV8_9CHLO</name>
<dbReference type="AlphaFoldDB" id="A0AAV1IAV8"/>
<organism evidence="1 2">
    <name type="scientific">Coccomyxa viridis</name>
    <dbReference type="NCBI Taxonomy" id="1274662"/>
    <lineage>
        <taxon>Eukaryota</taxon>
        <taxon>Viridiplantae</taxon>
        <taxon>Chlorophyta</taxon>
        <taxon>core chlorophytes</taxon>
        <taxon>Trebouxiophyceae</taxon>
        <taxon>Trebouxiophyceae incertae sedis</taxon>
        <taxon>Coccomyxaceae</taxon>
        <taxon>Coccomyxa</taxon>
    </lineage>
</organism>
<comment type="caution">
    <text evidence="1">The sequence shown here is derived from an EMBL/GenBank/DDBJ whole genome shotgun (WGS) entry which is preliminary data.</text>
</comment>
<keyword evidence="2" id="KW-1185">Reference proteome</keyword>
<gene>
    <name evidence="1" type="ORF">CVIRNUC_006163</name>
</gene>
<accession>A0AAV1IAV8</accession>
<dbReference type="Proteomes" id="UP001314263">
    <property type="component" value="Unassembled WGS sequence"/>
</dbReference>
<evidence type="ECO:0000313" key="2">
    <source>
        <dbReference type="Proteomes" id="UP001314263"/>
    </source>
</evidence>
<dbReference type="EMBL" id="CAUYUE010000007">
    <property type="protein sequence ID" value="CAK0782968.1"/>
    <property type="molecule type" value="Genomic_DNA"/>
</dbReference>
<reference evidence="1 2" key="1">
    <citation type="submission" date="2023-10" db="EMBL/GenBank/DDBJ databases">
        <authorList>
            <person name="Maclean D."/>
            <person name="Macfadyen A."/>
        </authorList>
    </citation>
    <scope>NUCLEOTIDE SEQUENCE [LARGE SCALE GENOMIC DNA]</scope>
</reference>
<proteinExistence type="predicted"/>
<sequence length="118" mass="13313">MRRSAADMNIKCKLQPKLLHLLACNDVHFTLGQRFQTMQGTGAETYHMNGLQDMAAIANLSRQDTVCSYHSYVGLAAVNLSSHFAQQDIQNFFLAEEKLALRWCLLSGGVHFWLHTCL</sequence>
<evidence type="ECO:0000313" key="1">
    <source>
        <dbReference type="EMBL" id="CAK0782968.1"/>
    </source>
</evidence>
<protein>
    <submittedName>
        <fullName evidence="1">Uncharacterized protein</fullName>
    </submittedName>
</protein>